<name>A0A146KB72_9EUKA</name>
<evidence type="ECO:0000256" key="8">
    <source>
        <dbReference type="ARBA" id="ARBA00047899"/>
    </source>
</evidence>
<comment type="similarity">
    <text evidence="1">Belongs to the protein kinase superfamily. NEK Ser/Thr protein kinase family. NIMA subfamily.</text>
</comment>
<feature type="domain" description="Protein kinase" evidence="12">
    <location>
        <begin position="3"/>
        <end position="262"/>
    </location>
</feature>
<protein>
    <recommendedName>
        <fullName evidence="2">non-specific serine/threonine protein kinase</fullName>
        <ecNumber evidence="2">2.7.11.1</ecNumber>
    </recommendedName>
</protein>
<dbReference type="FunFam" id="3.30.200.20:FF:000097">
    <property type="entry name" value="Probable serine/threonine-protein kinase nek1"/>
    <property type="match status" value="1"/>
</dbReference>
<keyword evidence="7 10" id="KW-0067">ATP-binding</keyword>
<evidence type="ECO:0000256" key="11">
    <source>
        <dbReference type="RuleBase" id="RU000304"/>
    </source>
</evidence>
<dbReference type="InterPro" id="IPR000719">
    <property type="entry name" value="Prot_kinase_dom"/>
</dbReference>
<reference evidence="13" key="1">
    <citation type="submission" date="2015-07" db="EMBL/GenBank/DDBJ databases">
        <title>Adaptation to a free-living lifestyle via gene acquisitions in the diplomonad Trepomonas sp. PC1.</title>
        <authorList>
            <person name="Xu F."/>
            <person name="Jerlstrom-Hultqvist J."/>
            <person name="Kolisko M."/>
            <person name="Simpson A.G.B."/>
            <person name="Roger A.J."/>
            <person name="Svard S.G."/>
            <person name="Andersson J.O."/>
        </authorList>
    </citation>
    <scope>NUCLEOTIDE SEQUENCE</scope>
    <source>
        <strain evidence="13">PC1</strain>
    </source>
</reference>
<gene>
    <name evidence="13" type="ORF">TPC1_13768</name>
</gene>
<dbReference type="SMART" id="SM00220">
    <property type="entry name" value="S_TKc"/>
    <property type="match status" value="1"/>
</dbReference>
<evidence type="ECO:0000256" key="10">
    <source>
        <dbReference type="PROSITE-ProRule" id="PRU10141"/>
    </source>
</evidence>
<feature type="non-terminal residue" evidence="13">
    <location>
        <position position="265"/>
    </location>
</feature>
<dbReference type="EC" id="2.7.11.1" evidence="2"/>
<evidence type="ECO:0000256" key="5">
    <source>
        <dbReference type="ARBA" id="ARBA00022741"/>
    </source>
</evidence>
<evidence type="ECO:0000256" key="4">
    <source>
        <dbReference type="ARBA" id="ARBA00022679"/>
    </source>
</evidence>
<dbReference type="PANTHER" id="PTHR44899">
    <property type="entry name" value="CAMK FAMILY PROTEIN KINASE"/>
    <property type="match status" value="1"/>
</dbReference>
<dbReference type="InterPro" id="IPR017441">
    <property type="entry name" value="Protein_kinase_ATP_BS"/>
</dbReference>
<keyword evidence="3 11" id="KW-0723">Serine/threonine-protein kinase</keyword>
<keyword evidence="6 13" id="KW-0418">Kinase</keyword>
<dbReference type="InterPro" id="IPR051131">
    <property type="entry name" value="NEK_Ser/Thr_kinase_NIMA"/>
</dbReference>
<dbReference type="InterPro" id="IPR011009">
    <property type="entry name" value="Kinase-like_dom_sf"/>
</dbReference>
<dbReference type="PROSITE" id="PS00108">
    <property type="entry name" value="PROTEIN_KINASE_ST"/>
    <property type="match status" value="1"/>
</dbReference>
<sequence length="265" mass="30731">ENYQIMEEIGRGAFGIVRLVQYTPTKELFAMKCLATNKMSKQQLQYINSEVTILTKLKHDNIITFHETFEENKIFYIVMEYADIGSLQDLIVKRQQANKPFWTGEINTIMSQIKSGLQYMHELKIIHRDLKPENIFICSQGNRFKIGDFGVSKILSTLSQAKTTVGTFAFSAPECFIEPNYSYKCDVWSLGVIYYYLVSGEYPFVGFDVMELLKSVINSNYKRLEQSSIQKLLDQVFVEQKRRINLSEFNIEGDCIEVDTTLKYC</sequence>
<comment type="catalytic activity">
    <reaction evidence="8">
        <text>L-threonyl-[protein] + ATP = O-phospho-L-threonyl-[protein] + ADP + H(+)</text>
        <dbReference type="Rhea" id="RHEA:46608"/>
        <dbReference type="Rhea" id="RHEA-COMP:11060"/>
        <dbReference type="Rhea" id="RHEA-COMP:11605"/>
        <dbReference type="ChEBI" id="CHEBI:15378"/>
        <dbReference type="ChEBI" id="CHEBI:30013"/>
        <dbReference type="ChEBI" id="CHEBI:30616"/>
        <dbReference type="ChEBI" id="CHEBI:61977"/>
        <dbReference type="ChEBI" id="CHEBI:456216"/>
        <dbReference type="EC" id="2.7.11.1"/>
    </reaction>
</comment>
<dbReference type="PANTHER" id="PTHR44899:SF3">
    <property type="entry name" value="SERINE_THREONINE-PROTEIN KINASE NEK1"/>
    <property type="match status" value="1"/>
</dbReference>
<dbReference type="PROSITE" id="PS50011">
    <property type="entry name" value="PROTEIN_KINASE_DOM"/>
    <property type="match status" value="1"/>
</dbReference>
<comment type="catalytic activity">
    <reaction evidence="9">
        <text>L-seryl-[protein] + ATP = O-phospho-L-seryl-[protein] + ADP + H(+)</text>
        <dbReference type="Rhea" id="RHEA:17989"/>
        <dbReference type="Rhea" id="RHEA-COMP:9863"/>
        <dbReference type="Rhea" id="RHEA-COMP:11604"/>
        <dbReference type="ChEBI" id="CHEBI:15378"/>
        <dbReference type="ChEBI" id="CHEBI:29999"/>
        <dbReference type="ChEBI" id="CHEBI:30616"/>
        <dbReference type="ChEBI" id="CHEBI:83421"/>
        <dbReference type="ChEBI" id="CHEBI:456216"/>
        <dbReference type="EC" id="2.7.11.1"/>
    </reaction>
</comment>
<dbReference type="GO" id="GO:0005524">
    <property type="term" value="F:ATP binding"/>
    <property type="evidence" value="ECO:0007669"/>
    <property type="project" value="UniProtKB-UniRule"/>
</dbReference>
<dbReference type="EMBL" id="GDID01002809">
    <property type="protein sequence ID" value="JAP93797.1"/>
    <property type="molecule type" value="Transcribed_RNA"/>
</dbReference>
<dbReference type="SUPFAM" id="SSF56112">
    <property type="entry name" value="Protein kinase-like (PK-like)"/>
    <property type="match status" value="1"/>
</dbReference>
<evidence type="ECO:0000256" key="9">
    <source>
        <dbReference type="ARBA" id="ARBA00048679"/>
    </source>
</evidence>
<keyword evidence="5 10" id="KW-0547">Nucleotide-binding</keyword>
<keyword evidence="4" id="KW-0808">Transferase</keyword>
<dbReference type="Pfam" id="PF00069">
    <property type="entry name" value="Pkinase"/>
    <property type="match status" value="1"/>
</dbReference>
<evidence type="ECO:0000313" key="13">
    <source>
        <dbReference type="EMBL" id="JAP93797.1"/>
    </source>
</evidence>
<evidence type="ECO:0000256" key="6">
    <source>
        <dbReference type="ARBA" id="ARBA00022777"/>
    </source>
</evidence>
<dbReference type="InterPro" id="IPR008271">
    <property type="entry name" value="Ser/Thr_kinase_AS"/>
</dbReference>
<dbReference type="Gene3D" id="1.10.510.10">
    <property type="entry name" value="Transferase(Phosphotransferase) domain 1"/>
    <property type="match status" value="1"/>
</dbReference>
<proteinExistence type="inferred from homology"/>
<dbReference type="FunFam" id="1.10.510.10:FF:000571">
    <property type="entry name" value="Maternal embryonic leucine zipper kinase"/>
    <property type="match status" value="1"/>
</dbReference>
<evidence type="ECO:0000259" key="12">
    <source>
        <dbReference type="PROSITE" id="PS50011"/>
    </source>
</evidence>
<evidence type="ECO:0000256" key="2">
    <source>
        <dbReference type="ARBA" id="ARBA00012513"/>
    </source>
</evidence>
<feature type="binding site" evidence="10">
    <location>
        <position position="32"/>
    </location>
    <ligand>
        <name>ATP</name>
        <dbReference type="ChEBI" id="CHEBI:30616"/>
    </ligand>
</feature>
<dbReference type="AlphaFoldDB" id="A0A146KB72"/>
<feature type="non-terminal residue" evidence="13">
    <location>
        <position position="1"/>
    </location>
</feature>
<evidence type="ECO:0000256" key="7">
    <source>
        <dbReference type="ARBA" id="ARBA00022840"/>
    </source>
</evidence>
<evidence type="ECO:0000256" key="3">
    <source>
        <dbReference type="ARBA" id="ARBA00022527"/>
    </source>
</evidence>
<organism evidence="13">
    <name type="scientific">Trepomonas sp. PC1</name>
    <dbReference type="NCBI Taxonomy" id="1076344"/>
    <lineage>
        <taxon>Eukaryota</taxon>
        <taxon>Metamonada</taxon>
        <taxon>Diplomonadida</taxon>
        <taxon>Hexamitidae</taxon>
        <taxon>Hexamitinae</taxon>
        <taxon>Trepomonas</taxon>
    </lineage>
</organism>
<evidence type="ECO:0000256" key="1">
    <source>
        <dbReference type="ARBA" id="ARBA00010886"/>
    </source>
</evidence>
<dbReference type="GO" id="GO:0004674">
    <property type="term" value="F:protein serine/threonine kinase activity"/>
    <property type="evidence" value="ECO:0007669"/>
    <property type="project" value="UniProtKB-KW"/>
</dbReference>
<dbReference type="PROSITE" id="PS00107">
    <property type="entry name" value="PROTEIN_KINASE_ATP"/>
    <property type="match status" value="1"/>
</dbReference>
<accession>A0A146KB72</accession>